<dbReference type="RefSeq" id="XP_009219292.1">
    <property type="nucleotide sequence ID" value="XM_009221028.1"/>
</dbReference>
<name>J3NPP2_GAET3</name>
<sequence>MARRPADSCQLHFGYVPTRGSVSQTHTGNAMMAGAGEGPSNRELSSETGEPLSKAGAPKRREPAGSRQQFPRRVKVTNDWCKRETLVAEPRRLVESVSV</sequence>
<proteinExistence type="predicted"/>
<evidence type="ECO:0000313" key="2">
    <source>
        <dbReference type="EMBL" id="EJT78147.1"/>
    </source>
</evidence>
<evidence type="ECO:0000256" key="1">
    <source>
        <dbReference type="SAM" id="MobiDB-lite"/>
    </source>
</evidence>
<reference evidence="2" key="3">
    <citation type="submission" date="2010-09" db="EMBL/GenBank/DDBJ databases">
        <title>Annotation of Gaeumannomyces graminis var. tritici R3-111a-1.</title>
        <authorList>
            <consortium name="The Broad Institute Genome Sequencing Platform"/>
            <person name="Ma L.-J."/>
            <person name="Dead R."/>
            <person name="Young S.K."/>
            <person name="Zeng Q."/>
            <person name="Gargeya S."/>
            <person name="Fitzgerald M."/>
            <person name="Haas B."/>
            <person name="Abouelleil A."/>
            <person name="Alvarado L."/>
            <person name="Arachchi H.M."/>
            <person name="Berlin A."/>
            <person name="Brown A."/>
            <person name="Chapman S.B."/>
            <person name="Chen Z."/>
            <person name="Dunbar C."/>
            <person name="Freedman E."/>
            <person name="Gearin G."/>
            <person name="Gellesch M."/>
            <person name="Goldberg J."/>
            <person name="Griggs A."/>
            <person name="Gujja S."/>
            <person name="Heiman D."/>
            <person name="Howarth C."/>
            <person name="Larson L."/>
            <person name="Lui A."/>
            <person name="MacDonald P.J.P."/>
            <person name="Mehta T."/>
            <person name="Montmayeur A."/>
            <person name="Murphy C."/>
            <person name="Neiman D."/>
            <person name="Pearson M."/>
            <person name="Priest M."/>
            <person name="Roberts A."/>
            <person name="Saif S."/>
            <person name="Shea T."/>
            <person name="Shenoy N."/>
            <person name="Sisk P."/>
            <person name="Stolte C."/>
            <person name="Sykes S."/>
            <person name="Yandava C."/>
            <person name="Wortman J."/>
            <person name="Nusbaum C."/>
            <person name="Birren B."/>
        </authorList>
    </citation>
    <scope>NUCLEOTIDE SEQUENCE</scope>
    <source>
        <strain evidence="2">R3-111a-1</strain>
    </source>
</reference>
<dbReference type="EMBL" id="GL385396">
    <property type="protein sequence ID" value="EJT78147.1"/>
    <property type="molecule type" value="Genomic_DNA"/>
</dbReference>
<feature type="region of interest" description="Disordered" evidence="1">
    <location>
        <begin position="18"/>
        <end position="73"/>
    </location>
</feature>
<organism evidence="2">
    <name type="scientific">Gaeumannomyces tritici (strain R3-111a-1)</name>
    <name type="common">Wheat and barley take-all root rot fungus</name>
    <name type="synonym">Gaeumannomyces graminis var. tritici</name>
    <dbReference type="NCBI Taxonomy" id="644352"/>
    <lineage>
        <taxon>Eukaryota</taxon>
        <taxon>Fungi</taxon>
        <taxon>Dikarya</taxon>
        <taxon>Ascomycota</taxon>
        <taxon>Pezizomycotina</taxon>
        <taxon>Sordariomycetes</taxon>
        <taxon>Sordariomycetidae</taxon>
        <taxon>Magnaporthales</taxon>
        <taxon>Magnaporthaceae</taxon>
        <taxon>Gaeumannomyces</taxon>
    </lineage>
</organism>
<dbReference type="VEuPathDB" id="FungiDB:GGTG_03249"/>
<dbReference type="EnsemblFungi" id="EJT78147">
    <property type="protein sequence ID" value="EJT78147"/>
    <property type="gene ID" value="GGTG_03249"/>
</dbReference>
<reference evidence="2" key="2">
    <citation type="submission" date="2010-07" db="EMBL/GenBank/DDBJ databases">
        <authorList>
            <consortium name="The Broad Institute Genome Sequencing Platform"/>
            <consortium name="Broad Institute Genome Sequencing Center for Infectious Disease"/>
            <person name="Ma L.-J."/>
            <person name="Dead R."/>
            <person name="Young S."/>
            <person name="Zeng Q."/>
            <person name="Koehrsen M."/>
            <person name="Alvarado L."/>
            <person name="Berlin A."/>
            <person name="Chapman S.B."/>
            <person name="Chen Z."/>
            <person name="Freedman E."/>
            <person name="Gellesch M."/>
            <person name="Goldberg J."/>
            <person name="Griggs A."/>
            <person name="Gujja S."/>
            <person name="Heilman E.R."/>
            <person name="Heiman D."/>
            <person name="Hepburn T."/>
            <person name="Howarth C."/>
            <person name="Jen D."/>
            <person name="Larson L."/>
            <person name="Mehta T."/>
            <person name="Neiman D."/>
            <person name="Pearson M."/>
            <person name="Roberts A."/>
            <person name="Saif S."/>
            <person name="Shea T."/>
            <person name="Shenoy N."/>
            <person name="Sisk P."/>
            <person name="Stolte C."/>
            <person name="Sykes S."/>
            <person name="Walk T."/>
            <person name="White J."/>
            <person name="Yandava C."/>
            <person name="Haas B."/>
            <person name="Nusbaum C."/>
            <person name="Birren B."/>
        </authorList>
    </citation>
    <scope>NUCLEOTIDE SEQUENCE</scope>
    <source>
        <strain evidence="2">R3-111a-1</strain>
    </source>
</reference>
<reference evidence="4" key="1">
    <citation type="submission" date="2010-07" db="EMBL/GenBank/DDBJ databases">
        <title>The genome sequence of Gaeumannomyces graminis var. tritici strain R3-111a-1.</title>
        <authorList>
            <consortium name="The Broad Institute Genome Sequencing Platform"/>
            <person name="Ma L.-J."/>
            <person name="Dead R."/>
            <person name="Young S."/>
            <person name="Zeng Q."/>
            <person name="Koehrsen M."/>
            <person name="Alvarado L."/>
            <person name="Berlin A."/>
            <person name="Chapman S.B."/>
            <person name="Chen Z."/>
            <person name="Freedman E."/>
            <person name="Gellesch M."/>
            <person name="Goldberg J."/>
            <person name="Griggs A."/>
            <person name="Gujja S."/>
            <person name="Heilman E.R."/>
            <person name="Heiman D."/>
            <person name="Hepburn T."/>
            <person name="Howarth C."/>
            <person name="Jen D."/>
            <person name="Larson L."/>
            <person name="Mehta T."/>
            <person name="Neiman D."/>
            <person name="Pearson M."/>
            <person name="Roberts A."/>
            <person name="Saif S."/>
            <person name="Shea T."/>
            <person name="Shenoy N."/>
            <person name="Sisk P."/>
            <person name="Stolte C."/>
            <person name="Sykes S."/>
            <person name="Walk T."/>
            <person name="White J."/>
            <person name="Yandava C."/>
            <person name="Haas B."/>
            <person name="Nusbaum C."/>
            <person name="Birren B."/>
        </authorList>
    </citation>
    <scope>NUCLEOTIDE SEQUENCE [LARGE SCALE GENOMIC DNA]</scope>
    <source>
        <strain evidence="4">R3-111a-1</strain>
    </source>
</reference>
<reference evidence="3" key="4">
    <citation type="journal article" date="2015" name="G3 (Bethesda)">
        <title>Genome sequences of three phytopathogenic species of the Magnaporthaceae family of fungi.</title>
        <authorList>
            <person name="Okagaki L.H."/>
            <person name="Nunes C.C."/>
            <person name="Sailsbery J."/>
            <person name="Clay B."/>
            <person name="Brown D."/>
            <person name="John T."/>
            <person name="Oh Y."/>
            <person name="Young N."/>
            <person name="Fitzgerald M."/>
            <person name="Haas B.J."/>
            <person name="Zeng Q."/>
            <person name="Young S."/>
            <person name="Adiconis X."/>
            <person name="Fan L."/>
            <person name="Levin J.Z."/>
            <person name="Mitchell T.K."/>
            <person name="Okubara P.A."/>
            <person name="Farman M.L."/>
            <person name="Kohn L.M."/>
            <person name="Birren B."/>
            <person name="Ma L.-J."/>
            <person name="Dean R.A."/>
        </authorList>
    </citation>
    <scope>NUCLEOTIDE SEQUENCE</scope>
    <source>
        <strain evidence="3">R3-111a-1</strain>
    </source>
</reference>
<protein>
    <submittedName>
        <fullName evidence="2 3">Uncharacterized protein</fullName>
    </submittedName>
</protein>
<reference evidence="3" key="5">
    <citation type="submission" date="2018-04" db="UniProtKB">
        <authorList>
            <consortium name="EnsemblFungi"/>
        </authorList>
    </citation>
    <scope>IDENTIFICATION</scope>
    <source>
        <strain evidence="3">R3-111a-1</strain>
    </source>
</reference>
<dbReference type="HOGENOM" id="CLU_2320511_0_0_1"/>
<gene>
    <name evidence="3" type="primary">20343707</name>
    <name evidence="2" type="ORF">GGTG_03249</name>
</gene>
<accession>J3NPP2</accession>
<dbReference type="Proteomes" id="UP000006039">
    <property type="component" value="Unassembled WGS sequence"/>
</dbReference>
<evidence type="ECO:0000313" key="3">
    <source>
        <dbReference type="EnsemblFungi" id="EJT78147"/>
    </source>
</evidence>
<dbReference type="GeneID" id="20343707"/>
<evidence type="ECO:0000313" key="4">
    <source>
        <dbReference type="Proteomes" id="UP000006039"/>
    </source>
</evidence>
<dbReference type="AlphaFoldDB" id="J3NPP2"/>
<keyword evidence="4" id="KW-1185">Reference proteome</keyword>